<keyword evidence="5" id="KW-0694">RNA-binding</keyword>
<dbReference type="Pfam" id="PF10150">
    <property type="entry name" value="RNase_E_G"/>
    <property type="match status" value="1"/>
</dbReference>
<keyword evidence="3" id="KW-0378">Hydrolase</keyword>
<feature type="compositionally biased region" description="Basic residues" evidence="6">
    <location>
        <begin position="102"/>
        <end position="113"/>
    </location>
</feature>
<feature type="region of interest" description="Disordered" evidence="6">
    <location>
        <begin position="1"/>
        <end position="128"/>
    </location>
</feature>
<keyword evidence="2" id="KW-0479">Metal-binding</keyword>
<evidence type="ECO:0000256" key="5">
    <source>
        <dbReference type="ARBA" id="ARBA00022884"/>
    </source>
</evidence>
<keyword evidence="4" id="KW-0460">Magnesium</keyword>
<evidence type="ECO:0000256" key="4">
    <source>
        <dbReference type="ARBA" id="ARBA00022842"/>
    </source>
</evidence>
<dbReference type="InterPro" id="IPR019307">
    <property type="entry name" value="RNA-bd_AU-1/RNase_E/G"/>
</dbReference>
<dbReference type="GO" id="GO:0005737">
    <property type="term" value="C:cytoplasm"/>
    <property type="evidence" value="ECO:0007669"/>
    <property type="project" value="TreeGrafter"/>
</dbReference>
<dbReference type="GO" id="GO:0046872">
    <property type="term" value="F:metal ion binding"/>
    <property type="evidence" value="ECO:0007669"/>
    <property type="project" value="UniProtKB-KW"/>
</dbReference>
<dbReference type="GO" id="GO:0016787">
    <property type="term" value="F:hydrolase activity"/>
    <property type="evidence" value="ECO:0007669"/>
    <property type="project" value="UniProtKB-KW"/>
</dbReference>
<dbReference type="AlphaFoldDB" id="A0A6J6LZV6"/>
<evidence type="ECO:0000256" key="6">
    <source>
        <dbReference type="SAM" id="MobiDB-lite"/>
    </source>
</evidence>
<dbReference type="PANTHER" id="PTHR30001:SF0">
    <property type="entry name" value="RIBONUCLEASE G"/>
    <property type="match status" value="1"/>
</dbReference>
<feature type="compositionally biased region" description="Basic residues" evidence="6">
    <location>
        <begin position="33"/>
        <end position="46"/>
    </location>
</feature>
<dbReference type="GO" id="GO:0003723">
    <property type="term" value="F:RNA binding"/>
    <property type="evidence" value="ECO:0007669"/>
    <property type="project" value="UniProtKB-KW"/>
</dbReference>
<evidence type="ECO:0000313" key="8">
    <source>
        <dbReference type="EMBL" id="CAB4667366.1"/>
    </source>
</evidence>
<sequence length="564" mass="62782">MDTNGSSGSSAADNNRPASAERQNRPEGQDGPKKRRRGSRGGKNRRKPGEGEGSADSSSEARVSTAAPARKPQIGDTRPAAPAPAAKSSEQKQGQGQGDGNKKKRRRGGRGRSRSGSGPVRDSAEIDAEIIERRKGRERNGRPVGRYLMCVQVRDGVTQVAVMEGRSLIEHYVSRPADDVGQIHGNIYLGRVQNVLPGMEAAFVDISTPKNAVLYRSDVEFESDDVETKDNARIEQILRSRQMILCQVTKNPIGAKGARLTQEVSIPGRFVVLIPNSKTYGISKRLDDSERRRLRTILDRVKPAHHGVIVRTAAEHATEHELTADMTRLLQEWEQIEAASKSAQGPSLLYREPELAVRTIREEFNAEYRGVMIDDRRLFEEVHSYVQAFNPELADRVEYFDRDAEPLSLFETQHVHEQLHKALDRKVWLPSGGSLIIEHTEALTVIDVNTGKNVGTSNLEQTVFQNNLEAAQEVAHQLRLRDIGGIIVIDFIDMEIKDNRKKVVESFRQALSRDKTRTQVFDISELGLVEMTRKRIGEGLITAFAGECPECSGRGMKVDFTLLD</sequence>
<dbReference type="CDD" id="cd04453">
    <property type="entry name" value="S1_RNase_E"/>
    <property type="match status" value="1"/>
</dbReference>
<feature type="compositionally biased region" description="Basic and acidic residues" evidence="6">
    <location>
        <begin position="22"/>
        <end position="32"/>
    </location>
</feature>
<dbReference type="PANTHER" id="PTHR30001">
    <property type="entry name" value="RIBONUCLEASE"/>
    <property type="match status" value="1"/>
</dbReference>
<dbReference type="GO" id="GO:0004540">
    <property type="term" value="F:RNA nuclease activity"/>
    <property type="evidence" value="ECO:0007669"/>
    <property type="project" value="InterPro"/>
</dbReference>
<organism evidence="8">
    <name type="scientific">freshwater metagenome</name>
    <dbReference type="NCBI Taxonomy" id="449393"/>
    <lineage>
        <taxon>unclassified sequences</taxon>
        <taxon>metagenomes</taxon>
        <taxon>ecological metagenomes</taxon>
    </lineage>
</organism>
<feature type="compositionally biased region" description="Low complexity" evidence="6">
    <location>
        <begin position="79"/>
        <end position="94"/>
    </location>
</feature>
<dbReference type="Gene3D" id="2.40.50.140">
    <property type="entry name" value="Nucleic acid-binding proteins"/>
    <property type="match status" value="1"/>
</dbReference>
<dbReference type="InterPro" id="IPR012340">
    <property type="entry name" value="NA-bd_OB-fold"/>
</dbReference>
<evidence type="ECO:0000256" key="3">
    <source>
        <dbReference type="ARBA" id="ARBA00022801"/>
    </source>
</evidence>
<evidence type="ECO:0000256" key="2">
    <source>
        <dbReference type="ARBA" id="ARBA00022723"/>
    </source>
</evidence>
<dbReference type="InterPro" id="IPR004659">
    <property type="entry name" value="RNase_E/G"/>
</dbReference>
<dbReference type="GO" id="GO:0006364">
    <property type="term" value="P:rRNA processing"/>
    <property type="evidence" value="ECO:0007669"/>
    <property type="project" value="TreeGrafter"/>
</dbReference>
<reference evidence="8" key="1">
    <citation type="submission" date="2020-05" db="EMBL/GenBank/DDBJ databases">
        <authorList>
            <person name="Chiriac C."/>
            <person name="Salcher M."/>
            <person name="Ghai R."/>
            <person name="Kavagutti S V."/>
        </authorList>
    </citation>
    <scope>NUCLEOTIDE SEQUENCE</scope>
</reference>
<evidence type="ECO:0000259" key="7">
    <source>
        <dbReference type="Pfam" id="PF10150"/>
    </source>
</evidence>
<gene>
    <name evidence="8" type="ORF">UFOPK2295_00582</name>
</gene>
<evidence type="ECO:0000256" key="1">
    <source>
        <dbReference type="ARBA" id="ARBA00001946"/>
    </source>
</evidence>
<comment type="cofactor">
    <cofactor evidence="1">
        <name>Mg(2+)</name>
        <dbReference type="ChEBI" id="CHEBI:18420"/>
    </cofactor>
</comment>
<dbReference type="NCBIfam" id="TIGR00757">
    <property type="entry name" value="RNaseEG"/>
    <property type="match status" value="1"/>
</dbReference>
<accession>A0A6J6LZV6</accession>
<feature type="domain" description="RNA-binding protein AU-1/Ribonuclease E/G" evidence="7">
    <location>
        <begin position="265"/>
        <end position="535"/>
    </location>
</feature>
<dbReference type="EMBL" id="CAEZWV010000008">
    <property type="protein sequence ID" value="CAB4667366.1"/>
    <property type="molecule type" value="Genomic_DNA"/>
</dbReference>
<name>A0A6J6LZV6_9ZZZZ</name>
<proteinExistence type="predicted"/>
<feature type="compositionally biased region" description="Low complexity" evidence="6">
    <location>
        <begin position="1"/>
        <end position="12"/>
    </location>
</feature>
<protein>
    <submittedName>
        <fullName evidence="8">Unannotated protein</fullName>
    </submittedName>
</protein>
<dbReference type="SUPFAM" id="SSF50249">
    <property type="entry name" value="Nucleic acid-binding proteins"/>
    <property type="match status" value="1"/>
</dbReference>